<evidence type="ECO:0000313" key="1">
    <source>
        <dbReference type="EMBL" id="MPC45588.1"/>
    </source>
</evidence>
<proteinExistence type="predicted"/>
<comment type="caution">
    <text evidence="1">The sequence shown here is derived from an EMBL/GenBank/DDBJ whole genome shotgun (WGS) entry which is preliminary data.</text>
</comment>
<accession>A0A5B7FKZ6</accession>
<keyword evidence="2" id="KW-1185">Reference proteome</keyword>
<organism evidence="1 2">
    <name type="scientific">Portunus trituberculatus</name>
    <name type="common">Swimming crab</name>
    <name type="synonym">Neptunus trituberculatus</name>
    <dbReference type="NCBI Taxonomy" id="210409"/>
    <lineage>
        <taxon>Eukaryota</taxon>
        <taxon>Metazoa</taxon>
        <taxon>Ecdysozoa</taxon>
        <taxon>Arthropoda</taxon>
        <taxon>Crustacea</taxon>
        <taxon>Multicrustacea</taxon>
        <taxon>Malacostraca</taxon>
        <taxon>Eumalacostraca</taxon>
        <taxon>Eucarida</taxon>
        <taxon>Decapoda</taxon>
        <taxon>Pleocyemata</taxon>
        <taxon>Brachyura</taxon>
        <taxon>Eubrachyura</taxon>
        <taxon>Portunoidea</taxon>
        <taxon>Portunidae</taxon>
        <taxon>Portuninae</taxon>
        <taxon>Portunus</taxon>
    </lineage>
</organism>
<evidence type="ECO:0000313" key="2">
    <source>
        <dbReference type="Proteomes" id="UP000324222"/>
    </source>
</evidence>
<dbReference type="AlphaFoldDB" id="A0A5B7FKZ6"/>
<dbReference type="EMBL" id="VSRR010006800">
    <property type="protein sequence ID" value="MPC45588.1"/>
    <property type="molecule type" value="Genomic_DNA"/>
</dbReference>
<reference evidence="1 2" key="1">
    <citation type="submission" date="2019-05" db="EMBL/GenBank/DDBJ databases">
        <title>Another draft genome of Portunus trituberculatus and its Hox gene families provides insights of decapod evolution.</title>
        <authorList>
            <person name="Jeong J.-H."/>
            <person name="Song I."/>
            <person name="Kim S."/>
            <person name="Choi T."/>
            <person name="Kim D."/>
            <person name="Ryu S."/>
            <person name="Kim W."/>
        </authorList>
    </citation>
    <scope>NUCLEOTIDE SEQUENCE [LARGE SCALE GENOMIC DNA]</scope>
    <source>
        <tissue evidence="1">Muscle</tissue>
    </source>
</reference>
<gene>
    <name evidence="1" type="ORF">E2C01_039291</name>
</gene>
<dbReference type="Proteomes" id="UP000324222">
    <property type="component" value="Unassembled WGS sequence"/>
</dbReference>
<protein>
    <submittedName>
        <fullName evidence="1">Uncharacterized protein</fullName>
    </submittedName>
</protein>
<sequence>MRGSSTTPTSINILPRNVEGKAAALHLSISPLLLRREDPIRQAEHSVWGGVPRETFRPRRESRGALTALKPLVVLLSGK</sequence>
<name>A0A5B7FKZ6_PORTR</name>